<reference evidence="1 2" key="1">
    <citation type="journal article" date="2018" name="Front. Plant Sci.">
        <title>Red Clover (Trifolium pratense) and Zigzag Clover (T. medium) - A Picture of Genomic Similarities and Differences.</title>
        <authorList>
            <person name="Dluhosova J."/>
            <person name="Istvanek J."/>
            <person name="Nedelnik J."/>
            <person name="Repkova J."/>
        </authorList>
    </citation>
    <scope>NUCLEOTIDE SEQUENCE [LARGE SCALE GENOMIC DNA]</scope>
    <source>
        <strain evidence="2">cv. 10/8</strain>
        <tissue evidence="1">Leaf</tissue>
    </source>
</reference>
<sequence>EKTGKTSSHRRRHCSNLIRKVTVSGVAPFKPLLKRRGIVYLQGWAKTLDGINGHKVAAGKRLKSHDEWLMLIIPVVGRYNMLGY</sequence>
<organism evidence="1 2">
    <name type="scientific">Trifolium medium</name>
    <dbReference type="NCBI Taxonomy" id="97028"/>
    <lineage>
        <taxon>Eukaryota</taxon>
        <taxon>Viridiplantae</taxon>
        <taxon>Streptophyta</taxon>
        <taxon>Embryophyta</taxon>
        <taxon>Tracheophyta</taxon>
        <taxon>Spermatophyta</taxon>
        <taxon>Magnoliopsida</taxon>
        <taxon>eudicotyledons</taxon>
        <taxon>Gunneridae</taxon>
        <taxon>Pentapetalae</taxon>
        <taxon>rosids</taxon>
        <taxon>fabids</taxon>
        <taxon>Fabales</taxon>
        <taxon>Fabaceae</taxon>
        <taxon>Papilionoideae</taxon>
        <taxon>50 kb inversion clade</taxon>
        <taxon>NPAAA clade</taxon>
        <taxon>Hologalegina</taxon>
        <taxon>IRL clade</taxon>
        <taxon>Trifolieae</taxon>
        <taxon>Trifolium</taxon>
    </lineage>
</organism>
<dbReference type="AlphaFoldDB" id="A0A392QQ84"/>
<name>A0A392QQ84_9FABA</name>
<dbReference type="Proteomes" id="UP000265520">
    <property type="component" value="Unassembled WGS sequence"/>
</dbReference>
<comment type="caution">
    <text evidence="1">The sequence shown here is derived from an EMBL/GenBank/DDBJ whole genome shotgun (WGS) entry which is preliminary data.</text>
</comment>
<keyword evidence="2" id="KW-1185">Reference proteome</keyword>
<evidence type="ECO:0000313" key="2">
    <source>
        <dbReference type="Proteomes" id="UP000265520"/>
    </source>
</evidence>
<proteinExistence type="predicted"/>
<protein>
    <submittedName>
        <fullName evidence="1">Uncharacterized protein</fullName>
    </submittedName>
</protein>
<accession>A0A392QQ84</accession>
<dbReference type="EMBL" id="LXQA010153964">
    <property type="protein sequence ID" value="MCI26551.1"/>
    <property type="molecule type" value="Genomic_DNA"/>
</dbReference>
<feature type="non-terminal residue" evidence="1">
    <location>
        <position position="1"/>
    </location>
</feature>
<evidence type="ECO:0000313" key="1">
    <source>
        <dbReference type="EMBL" id="MCI26551.1"/>
    </source>
</evidence>